<protein>
    <submittedName>
        <fullName evidence="1">Exocyst complex component Exo70 protein</fullName>
    </submittedName>
</protein>
<name>A0ACB7V3F6_DIOAL</name>
<dbReference type="EMBL" id="CM037022">
    <property type="protein sequence ID" value="KAH7667748.1"/>
    <property type="molecule type" value="Genomic_DNA"/>
</dbReference>
<gene>
    <name evidence="1" type="ORF">IHE45_12G079800</name>
</gene>
<comment type="caution">
    <text evidence="1">The sequence shown here is derived from an EMBL/GenBank/DDBJ whole genome shotgun (WGS) entry which is preliminary data.</text>
</comment>
<accession>A0ACB7V3F6</accession>
<keyword evidence="2" id="KW-1185">Reference proteome</keyword>
<evidence type="ECO:0000313" key="2">
    <source>
        <dbReference type="Proteomes" id="UP000827976"/>
    </source>
</evidence>
<organism evidence="1 2">
    <name type="scientific">Dioscorea alata</name>
    <name type="common">Purple yam</name>
    <dbReference type="NCBI Taxonomy" id="55571"/>
    <lineage>
        <taxon>Eukaryota</taxon>
        <taxon>Viridiplantae</taxon>
        <taxon>Streptophyta</taxon>
        <taxon>Embryophyta</taxon>
        <taxon>Tracheophyta</taxon>
        <taxon>Spermatophyta</taxon>
        <taxon>Magnoliopsida</taxon>
        <taxon>Liliopsida</taxon>
        <taxon>Dioscoreales</taxon>
        <taxon>Dioscoreaceae</taxon>
        <taxon>Dioscorea</taxon>
    </lineage>
</organism>
<proteinExistence type="predicted"/>
<sequence length="663" mass="73754">MLLPRHHHTHDHHDHNHNHNHDQDHTVDDDHHHHQHRHGMKSILSHLHPHHHRHHHRHHHDDLTTEQSVSATVMEENINAAEPIVLKWDDNTSPYAKITWLFSDDRAEAHQLLRAVAELQAAMLFFVSNEYGGASVSRSHSLARAQTLMQTAMRRLEREFYQILSANRDRLDPESISTHSSNSSVSVTSDGGDDADEEIRAAGDFINEVENTSALAMTDLRDISDAMISAGYGKECVQIYRVIRKSIVDEGLYRLGFENHAPNQIQKLEWEALDLKIRSWNSAAKVAVKTLFSGERILCDHVFGGSAPIRESCFADVAKDAAVQFLGFAESVTRTKRSPEKLFRMLELYDTISDLSSDIATIFSFESTAAVRSQAITSLQKLSETTRSTLNDFEASIQKDASKIPPPGAGIHPLSSYATIYITSLADYEAPLAEILEEGPIQTQTLAFYTDGAVSSPSTAYFSSDEGIRSTMAARLARLLLVLICKLDSKAGLYKEGSMTYLFLANNLWFISRKVKESKLAFILGEEWVARQAATARQHAGNYQRAAWGRATAVAAAAEGVAGEGEAWEKVRAFNVAFEEAMRSQGECVIADAELREEVRASIAGSIVPGYRILYDKCCEAREPAMSVARYSSPDDVRIRVSGLFENLTGSRHGSVKVSARAR</sequence>
<dbReference type="Proteomes" id="UP000827976">
    <property type="component" value="Chromosome 12"/>
</dbReference>
<evidence type="ECO:0000313" key="1">
    <source>
        <dbReference type="EMBL" id="KAH7667748.1"/>
    </source>
</evidence>
<reference evidence="2" key="1">
    <citation type="journal article" date="2022" name="Nat. Commun.">
        <title>Chromosome evolution and the genetic basis of agronomically important traits in greater yam.</title>
        <authorList>
            <person name="Bredeson J.V."/>
            <person name="Lyons J.B."/>
            <person name="Oniyinde I.O."/>
            <person name="Okereke N.R."/>
            <person name="Kolade O."/>
            <person name="Nnabue I."/>
            <person name="Nwadili C.O."/>
            <person name="Hribova E."/>
            <person name="Parker M."/>
            <person name="Nwogha J."/>
            <person name="Shu S."/>
            <person name="Carlson J."/>
            <person name="Kariba R."/>
            <person name="Muthemba S."/>
            <person name="Knop K."/>
            <person name="Barton G.J."/>
            <person name="Sherwood A.V."/>
            <person name="Lopez-Montes A."/>
            <person name="Asiedu R."/>
            <person name="Jamnadass R."/>
            <person name="Muchugi A."/>
            <person name="Goodstein D."/>
            <person name="Egesi C.N."/>
            <person name="Featherston J."/>
            <person name="Asfaw A."/>
            <person name="Simpson G.G."/>
            <person name="Dolezel J."/>
            <person name="Hendre P.S."/>
            <person name="Van Deynze A."/>
            <person name="Kumar P.L."/>
            <person name="Obidiegwu J.E."/>
            <person name="Bhattacharjee R."/>
            <person name="Rokhsar D.S."/>
        </authorList>
    </citation>
    <scope>NUCLEOTIDE SEQUENCE [LARGE SCALE GENOMIC DNA]</scope>
    <source>
        <strain evidence="2">cv. TDa95/00328</strain>
    </source>
</reference>